<dbReference type="PANTHER" id="PTHR15137:SF9">
    <property type="entry name" value="TRANSCRIPTION INITIATION FACTOR TFIID SUBUNIT 2"/>
    <property type="match status" value="1"/>
</dbReference>
<dbReference type="InterPro" id="IPR037813">
    <property type="entry name" value="TAF2"/>
</dbReference>
<gene>
    <name evidence="1" type="ORF">POCULU_LOCUS4496</name>
</gene>
<sequence length="275" mass="31452">MSRTVDVNKWTRKTLYFKPLREVIPSIVLHCRQISKHSRTFAEATSPEGDLLPHVCTINRPTPGGTGLWLPCVDDLMEQPTWHSGFIVPNLCLQYPITVLCSGTFDSEEDHKTDSEKKVVKYTLDVRTNYEIPPRRMLHCICEKASFPTIVSNFVFIEKSYAAVNSVASMIICRSCILYPRDIPEQTYETRRLLVEAIAMQRLVHILFLKVGPTIDVLRRETRFPARQKIAACLGRDKVHGFGSTDSHLYVESTADKRRVPARNNISDMLLEKIF</sequence>
<proteinExistence type="predicted"/>
<dbReference type="GO" id="GO:0003682">
    <property type="term" value="F:chromatin binding"/>
    <property type="evidence" value="ECO:0007669"/>
    <property type="project" value="TreeGrafter"/>
</dbReference>
<organism evidence="1 2">
    <name type="scientific">Paraglomus occultum</name>
    <dbReference type="NCBI Taxonomy" id="144539"/>
    <lineage>
        <taxon>Eukaryota</taxon>
        <taxon>Fungi</taxon>
        <taxon>Fungi incertae sedis</taxon>
        <taxon>Mucoromycota</taxon>
        <taxon>Glomeromycotina</taxon>
        <taxon>Glomeromycetes</taxon>
        <taxon>Paraglomerales</taxon>
        <taxon>Paraglomeraceae</taxon>
        <taxon>Paraglomus</taxon>
    </lineage>
</organism>
<dbReference type="GO" id="GO:0000976">
    <property type="term" value="F:transcription cis-regulatory region binding"/>
    <property type="evidence" value="ECO:0007669"/>
    <property type="project" value="TreeGrafter"/>
</dbReference>
<dbReference type="AlphaFoldDB" id="A0A9N9FKB1"/>
<dbReference type="InterPro" id="IPR042097">
    <property type="entry name" value="Aminopeptidase_N-like_N_sf"/>
</dbReference>
<evidence type="ECO:0000313" key="1">
    <source>
        <dbReference type="EMBL" id="CAG8540191.1"/>
    </source>
</evidence>
<reference evidence="1" key="1">
    <citation type="submission" date="2021-06" db="EMBL/GenBank/DDBJ databases">
        <authorList>
            <person name="Kallberg Y."/>
            <person name="Tangrot J."/>
            <person name="Rosling A."/>
        </authorList>
    </citation>
    <scope>NUCLEOTIDE SEQUENCE</scope>
    <source>
        <strain evidence="1">IA702</strain>
    </source>
</reference>
<evidence type="ECO:0000313" key="2">
    <source>
        <dbReference type="Proteomes" id="UP000789572"/>
    </source>
</evidence>
<keyword evidence="2" id="KW-1185">Reference proteome</keyword>
<name>A0A9N9FKB1_9GLOM</name>
<protein>
    <submittedName>
        <fullName evidence="1">4337_t:CDS:1</fullName>
    </submittedName>
</protein>
<dbReference type="GO" id="GO:0005669">
    <property type="term" value="C:transcription factor TFIID complex"/>
    <property type="evidence" value="ECO:0007669"/>
    <property type="project" value="InterPro"/>
</dbReference>
<comment type="caution">
    <text evidence="1">The sequence shown here is derived from an EMBL/GenBank/DDBJ whole genome shotgun (WGS) entry which is preliminary data.</text>
</comment>
<dbReference type="OrthoDB" id="308861at2759"/>
<dbReference type="GO" id="GO:0006367">
    <property type="term" value="P:transcription initiation at RNA polymerase II promoter"/>
    <property type="evidence" value="ECO:0007669"/>
    <property type="project" value="TreeGrafter"/>
</dbReference>
<accession>A0A9N9FKB1</accession>
<dbReference type="EMBL" id="CAJVPJ010000586">
    <property type="protein sequence ID" value="CAG8540191.1"/>
    <property type="molecule type" value="Genomic_DNA"/>
</dbReference>
<dbReference type="Gene3D" id="2.60.40.1730">
    <property type="entry name" value="tricorn interacting facor f3 domain"/>
    <property type="match status" value="1"/>
</dbReference>
<dbReference type="Proteomes" id="UP000789572">
    <property type="component" value="Unassembled WGS sequence"/>
</dbReference>
<dbReference type="GO" id="GO:0016251">
    <property type="term" value="F:RNA polymerase II general transcription initiation factor activity"/>
    <property type="evidence" value="ECO:0007669"/>
    <property type="project" value="TreeGrafter"/>
</dbReference>
<dbReference type="PANTHER" id="PTHR15137">
    <property type="entry name" value="TRANSCRIPTION INITIATION FACTOR TFIID"/>
    <property type="match status" value="1"/>
</dbReference>